<proteinExistence type="predicted"/>
<dbReference type="Proteomes" id="UP001055156">
    <property type="component" value="Unassembled WGS sequence"/>
</dbReference>
<evidence type="ECO:0000313" key="2">
    <source>
        <dbReference type="Proteomes" id="UP001055156"/>
    </source>
</evidence>
<gene>
    <name evidence="1" type="ORF">LKMONMHP_2242</name>
</gene>
<protein>
    <submittedName>
        <fullName evidence="1">Uncharacterized protein</fullName>
    </submittedName>
</protein>
<name>A0ABQ4T814_METOR</name>
<accession>A0ABQ4T814</accession>
<sequence>MAGLVMLAGLVGAAGTMVCLMPGLDSFFEW</sequence>
<dbReference type="EMBL" id="BPQV01000005">
    <property type="protein sequence ID" value="GJE27383.1"/>
    <property type="molecule type" value="Genomic_DNA"/>
</dbReference>
<keyword evidence="2" id="KW-1185">Reference proteome</keyword>
<reference evidence="1" key="2">
    <citation type="submission" date="2021-08" db="EMBL/GenBank/DDBJ databases">
        <authorList>
            <person name="Tani A."/>
            <person name="Ola A."/>
            <person name="Ogura Y."/>
            <person name="Katsura K."/>
            <person name="Hayashi T."/>
        </authorList>
    </citation>
    <scope>NUCLEOTIDE SEQUENCE</scope>
    <source>
        <strain evidence="1">NBRC 15689</strain>
    </source>
</reference>
<comment type="caution">
    <text evidence="1">The sequence shown here is derived from an EMBL/GenBank/DDBJ whole genome shotgun (WGS) entry which is preliminary data.</text>
</comment>
<reference evidence="1" key="1">
    <citation type="journal article" date="2021" name="Front. Microbiol.">
        <title>Comprehensive Comparative Genomics and Phenotyping of Methylobacterium Species.</title>
        <authorList>
            <person name="Alessa O."/>
            <person name="Ogura Y."/>
            <person name="Fujitani Y."/>
            <person name="Takami H."/>
            <person name="Hayashi T."/>
            <person name="Sahin N."/>
            <person name="Tani A."/>
        </authorList>
    </citation>
    <scope>NUCLEOTIDE SEQUENCE</scope>
    <source>
        <strain evidence="1">NBRC 15689</strain>
    </source>
</reference>
<evidence type="ECO:0000313" key="1">
    <source>
        <dbReference type="EMBL" id="GJE27383.1"/>
    </source>
</evidence>
<organism evidence="1 2">
    <name type="scientific">Methylobacterium organophilum</name>
    <dbReference type="NCBI Taxonomy" id="410"/>
    <lineage>
        <taxon>Bacteria</taxon>
        <taxon>Pseudomonadati</taxon>
        <taxon>Pseudomonadota</taxon>
        <taxon>Alphaproteobacteria</taxon>
        <taxon>Hyphomicrobiales</taxon>
        <taxon>Methylobacteriaceae</taxon>
        <taxon>Methylobacterium</taxon>
    </lineage>
</organism>